<dbReference type="Gene3D" id="3.40.930.10">
    <property type="entry name" value="Mannitol-specific EII, Chain A"/>
    <property type="match status" value="1"/>
</dbReference>
<dbReference type="SUPFAM" id="SSF55804">
    <property type="entry name" value="Phoshotransferase/anion transport protein"/>
    <property type="match status" value="1"/>
</dbReference>
<feature type="domain" description="PRD" evidence="6">
    <location>
        <begin position="291"/>
        <end position="397"/>
    </location>
</feature>
<evidence type="ECO:0000256" key="1">
    <source>
        <dbReference type="ARBA" id="ARBA00022737"/>
    </source>
</evidence>
<dbReference type="InterPro" id="IPR002178">
    <property type="entry name" value="PTS_EIIA_type-2_dom"/>
</dbReference>
<dbReference type="PANTHER" id="PTHR30185">
    <property type="entry name" value="CRYPTIC BETA-GLUCOSIDE BGL OPERON ANTITERMINATOR"/>
    <property type="match status" value="1"/>
</dbReference>
<dbReference type="Pfam" id="PF05043">
    <property type="entry name" value="Mga"/>
    <property type="match status" value="1"/>
</dbReference>
<evidence type="ECO:0000256" key="2">
    <source>
        <dbReference type="ARBA" id="ARBA00023015"/>
    </source>
</evidence>
<dbReference type="Proteomes" id="UP000284822">
    <property type="component" value="Unassembled WGS sequence"/>
</dbReference>
<dbReference type="AlphaFoldDB" id="A0A417ZCK6"/>
<dbReference type="PROSITE" id="PS51094">
    <property type="entry name" value="PTS_EIIA_TYPE_2"/>
    <property type="match status" value="1"/>
</dbReference>
<dbReference type="SUPFAM" id="SSF63520">
    <property type="entry name" value="PTS-regulatory domain, PRD"/>
    <property type="match status" value="2"/>
</dbReference>
<dbReference type="PANTHER" id="PTHR30185:SF12">
    <property type="entry name" value="TRANSCRIPTIONAL REGULATOR MANR"/>
    <property type="match status" value="1"/>
</dbReference>
<dbReference type="EMBL" id="QOCS01000005">
    <property type="protein sequence ID" value="RHW48416.1"/>
    <property type="molecule type" value="Genomic_DNA"/>
</dbReference>
<dbReference type="Pfam" id="PF08279">
    <property type="entry name" value="HTH_11"/>
    <property type="match status" value="1"/>
</dbReference>
<dbReference type="Pfam" id="PF00359">
    <property type="entry name" value="PTS_EIIA_2"/>
    <property type="match status" value="1"/>
</dbReference>
<dbReference type="SUPFAM" id="SSF46785">
    <property type="entry name" value="Winged helix' DNA-binding domain"/>
    <property type="match status" value="1"/>
</dbReference>
<keyword evidence="4" id="KW-0804">Transcription</keyword>
<evidence type="ECO:0000259" key="5">
    <source>
        <dbReference type="PROSITE" id="PS51094"/>
    </source>
</evidence>
<protein>
    <submittedName>
        <fullName evidence="7">Uncharacterized protein</fullName>
    </submittedName>
</protein>
<keyword evidence="2" id="KW-0805">Transcription regulation</keyword>
<evidence type="ECO:0000313" key="7">
    <source>
        <dbReference type="EMBL" id="RHW48416.1"/>
    </source>
</evidence>
<sequence>MDYEKELLALLKNNDWITSHDLSTLLNCSTRTIKKYISRLKETYPIISSNKGYKLCYPSSKLINNSKNKDIPQNQRERVKFIIKELTINSSKEITLDDLIDLLFISESSLRKDILATEKFLNKYNCKILIKKRNLHLLGKESDIRKLISDIIRQESNSSFFDLKNLSTFFPEYDINKLRNKIHEIMSSYKLKITDIALASLTRHLVITMYRLKTKNIHMTTKIMNNFVNNNQEIIHSIVGDISGFIKDYYDVQLYDDEKQELGLLIYSKIFQSENMNHFSISSSKSNGINFSTNKIKKIINEMVKQVYSTFYIQLNYVDFKKRFNVNLQGLIFRSENNLMADNPLTKSTKLEVPFLYEIAVFISNLISKQFNININDDEITYIVFHIGSYLEEKSLKNKDTTKYNCTLLFPNIGHSYSSYQKTIEDNFSKVLVVNKVITEFSEFNNKEKGTLLITSVSDIKSNYKYVVTVSPLLTNRDFMKIKNIIKQIKNEEIYYTTRSNLMDIFSENIFSIETNFKSKWEVIYFMCNELLKQKYITEKYISEVTYREKLSSTAFGKFAIPHSLNMDAIKTGIYVVIQKNPIKWDDNEVNIVFLLAFSHKNRYVFRKTFEQITDKLLQPKTLTKVISSTNFDEFMDNILK</sequence>
<dbReference type="InterPro" id="IPR050661">
    <property type="entry name" value="BglG_antiterminators"/>
</dbReference>
<dbReference type="InterPro" id="IPR036388">
    <property type="entry name" value="WH-like_DNA-bd_sf"/>
</dbReference>
<feature type="domain" description="PRD" evidence="6">
    <location>
        <begin position="169"/>
        <end position="276"/>
    </location>
</feature>
<dbReference type="CDD" id="cd00211">
    <property type="entry name" value="PTS_IIA_fru"/>
    <property type="match status" value="1"/>
</dbReference>
<organism evidence="7 8">
    <name type="scientific">Bombilactobacillus bombi</name>
    <dbReference type="NCBI Taxonomy" id="1303590"/>
    <lineage>
        <taxon>Bacteria</taxon>
        <taxon>Bacillati</taxon>
        <taxon>Bacillota</taxon>
        <taxon>Bacilli</taxon>
        <taxon>Lactobacillales</taxon>
        <taxon>Lactobacillaceae</taxon>
        <taxon>Bombilactobacillus</taxon>
    </lineage>
</organism>
<feature type="domain" description="PTS EIIA type-2" evidence="5">
    <location>
        <begin position="504"/>
        <end position="641"/>
    </location>
</feature>
<reference evidence="7 8" key="1">
    <citation type="submission" date="2018-07" db="EMBL/GenBank/DDBJ databases">
        <title>Genome sequences of six Lactobacillus spp. isolated from bumble bee guts.</title>
        <authorList>
            <person name="Motta E.V.S."/>
            <person name="Moran N.A."/>
        </authorList>
    </citation>
    <scope>NUCLEOTIDE SEQUENCE [LARGE SCALE GENOMIC DNA]</scope>
    <source>
        <strain evidence="7 8">LV-8.1</strain>
    </source>
</reference>
<keyword evidence="3" id="KW-0010">Activator</keyword>
<dbReference type="RefSeq" id="WP_118910169.1">
    <property type="nucleotide sequence ID" value="NZ_QOCS01000005.1"/>
</dbReference>
<gene>
    <name evidence="7" type="ORF">DS832_02365</name>
</gene>
<dbReference type="Pfam" id="PF00874">
    <property type="entry name" value="PRD"/>
    <property type="match status" value="1"/>
</dbReference>
<keyword evidence="1" id="KW-0677">Repeat</keyword>
<evidence type="ECO:0000259" key="6">
    <source>
        <dbReference type="PROSITE" id="PS51372"/>
    </source>
</evidence>
<dbReference type="InterPro" id="IPR007737">
    <property type="entry name" value="Mga_HTH"/>
</dbReference>
<dbReference type="InterPro" id="IPR036390">
    <property type="entry name" value="WH_DNA-bd_sf"/>
</dbReference>
<comment type="caution">
    <text evidence="7">The sequence shown here is derived from an EMBL/GenBank/DDBJ whole genome shotgun (WGS) entry which is preliminary data.</text>
</comment>
<dbReference type="InterPro" id="IPR013196">
    <property type="entry name" value="HTH_11"/>
</dbReference>
<proteinExistence type="predicted"/>
<accession>A0A417ZCK6</accession>
<dbReference type="InterPro" id="IPR036634">
    <property type="entry name" value="PRD_sf"/>
</dbReference>
<dbReference type="PROSITE" id="PS51372">
    <property type="entry name" value="PRD_2"/>
    <property type="match status" value="2"/>
</dbReference>
<evidence type="ECO:0000256" key="3">
    <source>
        <dbReference type="ARBA" id="ARBA00023159"/>
    </source>
</evidence>
<evidence type="ECO:0000256" key="4">
    <source>
        <dbReference type="ARBA" id="ARBA00023163"/>
    </source>
</evidence>
<dbReference type="InterPro" id="IPR011608">
    <property type="entry name" value="PRD"/>
</dbReference>
<evidence type="ECO:0000313" key="8">
    <source>
        <dbReference type="Proteomes" id="UP000284822"/>
    </source>
</evidence>
<dbReference type="Gene3D" id="1.10.1790.10">
    <property type="entry name" value="PRD domain"/>
    <property type="match status" value="2"/>
</dbReference>
<name>A0A417ZCK6_9LACO</name>
<dbReference type="InterPro" id="IPR016152">
    <property type="entry name" value="PTrfase/Anion_transptr"/>
</dbReference>
<dbReference type="Gene3D" id="1.10.10.10">
    <property type="entry name" value="Winged helix-like DNA-binding domain superfamily/Winged helix DNA-binding domain"/>
    <property type="match status" value="2"/>
</dbReference>
<dbReference type="GO" id="GO:0006355">
    <property type="term" value="P:regulation of DNA-templated transcription"/>
    <property type="evidence" value="ECO:0007669"/>
    <property type="project" value="InterPro"/>
</dbReference>